<gene>
    <name evidence="1" type="ORF">METZ01_LOCUS468680</name>
</gene>
<protein>
    <submittedName>
        <fullName evidence="1">Uncharacterized protein</fullName>
    </submittedName>
</protein>
<sequence length="82" mass="9184">VSHGTHFGGDIAVPLPPRLSPEDRGHVLVETHHLWQDPQCSHLPPLEGDRTLNIKQYFARPIRSPVSVFRTDGGQSQPRRTS</sequence>
<accession>A0A383B6K7</accession>
<proteinExistence type="predicted"/>
<feature type="non-terminal residue" evidence="1">
    <location>
        <position position="82"/>
    </location>
</feature>
<dbReference type="EMBL" id="UINC01198043">
    <property type="protein sequence ID" value="SVE15826.1"/>
    <property type="molecule type" value="Genomic_DNA"/>
</dbReference>
<organism evidence="1">
    <name type="scientific">marine metagenome</name>
    <dbReference type="NCBI Taxonomy" id="408172"/>
    <lineage>
        <taxon>unclassified sequences</taxon>
        <taxon>metagenomes</taxon>
        <taxon>ecological metagenomes</taxon>
    </lineage>
</organism>
<name>A0A383B6K7_9ZZZZ</name>
<reference evidence="1" key="1">
    <citation type="submission" date="2018-05" db="EMBL/GenBank/DDBJ databases">
        <authorList>
            <person name="Lanie J.A."/>
            <person name="Ng W.-L."/>
            <person name="Kazmierczak K.M."/>
            <person name="Andrzejewski T.M."/>
            <person name="Davidsen T.M."/>
            <person name="Wayne K.J."/>
            <person name="Tettelin H."/>
            <person name="Glass J.I."/>
            <person name="Rusch D."/>
            <person name="Podicherti R."/>
            <person name="Tsui H.-C.T."/>
            <person name="Winkler M.E."/>
        </authorList>
    </citation>
    <scope>NUCLEOTIDE SEQUENCE</scope>
</reference>
<dbReference type="AlphaFoldDB" id="A0A383B6K7"/>
<evidence type="ECO:0000313" key="1">
    <source>
        <dbReference type="EMBL" id="SVE15826.1"/>
    </source>
</evidence>
<feature type="non-terminal residue" evidence="1">
    <location>
        <position position="1"/>
    </location>
</feature>